<protein>
    <submittedName>
        <fullName evidence="2">Uncharacterized protein</fullName>
    </submittedName>
</protein>
<comment type="caution">
    <text evidence="2">The sequence shown here is derived from an EMBL/GenBank/DDBJ whole genome shotgun (WGS) entry which is preliminary data.</text>
</comment>
<organism evidence="2 3">
    <name type="scientific">Gossypium schwendimanii</name>
    <name type="common">Cotton</name>
    <dbReference type="NCBI Taxonomy" id="34291"/>
    <lineage>
        <taxon>Eukaryota</taxon>
        <taxon>Viridiplantae</taxon>
        <taxon>Streptophyta</taxon>
        <taxon>Embryophyta</taxon>
        <taxon>Tracheophyta</taxon>
        <taxon>Spermatophyta</taxon>
        <taxon>Magnoliopsida</taxon>
        <taxon>eudicotyledons</taxon>
        <taxon>Gunneridae</taxon>
        <taxon>Pentapetalae</taxon>
        <taxon>rosids</taxon>
        <taxon>malvids</taxon>
        <taxon>Malvales</taxon>
        <taxon>Malvaceae</taxon>
        <taxon>Malvoideae</taxon>
        <taxon>Gossypium</taxon>
    </lineage>
</organism>
<sequence length="21" mass="2509">MGWLRDTFPDPDDDSTELERI</sequence>
<proteinExistence type="predicted"/>
<dbReference type="Proteomes" id="UP000593576">
    <property type="component" value="Unassembled WGS sequence"/>
</dbReference>
<gene>
    <name evidence="2" type="ORF">Goshw_025687</name>
</gene>
<keyword evidence="3" id="KW-1185">Reference proteome</keyword>
<evidence type="ECO:0000256" key="1">
    <source>
        <dbReference type="SAM" id="MobiDB-lite"/>
    </source>
</evidence>
<feature type="compositionally biased region" description="Acidic residues" evidence="1">
    <location>
        <begin position="9"/>
        <end position="21"/>
    </location>
</feature>
<dbReference type="AlphaFoldDB" id="A0A7J9N521"/>
<feature type="region of interest" description="Disordered" evidence="1">
    <location>
        <begin position="1"/>
        <end position="21"/>
    </location>
</feature>
<evidence type="ECO:0000313" key="3">
    <source>
        <dbReference type="Proteomes" id="UP000593576"/>
    </source>
</evidence>
<name>A0A7J9N521_GOSSC</name>
<dbReference type="EMBL" id="JABFAF010271226">
    <property type="protein sequence ID" value="MBA0878330.1"/>
    <property type="molecule type" value="Genomic_DNA"/>
</dbReference>
<evidence type="ECO:0000313" key="2">
    <source>
        <dbReference type="EMBL" id="MBA0878330.1"/>
    </source>
</evidence>
<reference evidence="2 3" key="1">
    <citation type="journal article" date="2019" name="Genome Biol. Evol.">
        <title>Insights into the evolution of the New World diploid cottons (Gossypium, subgenus Houzingenia) based on genome sequencing.</title>
        <authorList>
            <person name="Grover C.E."/>
            <person name="Arick M.A. 2nd"/>
            <person name="Thrash A."/>
            <person name="Conover J.L."/>
            <person name="Sanders W.S."/>
            <person name="Peterson D.G."/>
            <person name="Frelichowski J.E."/>
            <person name="Scheffler J.A."/>
            <person name="Scheffler B.E."/>
            <person name="Wendel J.F."/>
        </authorList>
    </citation>
    <scope>NUCLEOTIDE SEQUENCE [LARGE SCALE GENOMIC DNA]</scope>
    <source>
        <strain evidence="2">1</strain>
        <tissue evidence="2">Leaf</tissue>
    </source>
</reference>
<accession>A0A7J9N521</accession>